<dbReference type="InterPro" id="IPR011335">
    <property type="entry name" value="Restrct_endonuc-II-like"/>
</dbReference>
<dbReference type="InterPro" id="IPR047216">
    <property type="entry name" value="Endonuclease_DUF559_bact"/>
</dbReference>
<dbReference type="Pfam" id="PF04480">
    <property type="entry name" value="DUF559"/>
    <property type="match status" value="1"/>
</dbReference>
<reference evidence="2 3" key="1">
    <citation type="submission" date="2014-06" db="EMBL/GenBank/DDBJ databases">
        <title>Rhizobium pelagicum/R2-400B4.</title>
        <authorList>
            <person name="Kimes N.E."/>
            <person name="Lopez-Perez M."/>
        </authorList>
    </citation>
    <scope>NUCLEOTIDE SEQUENCE [LARGE SCALE GENOMIC DNA]</scope>
    <source>
        <strain evidence="2 3">R2-400B4</strain>
    </source>
</reference>
<sequence>MPHFEVAPANRKNAKRMRRVMTDAELKLWNELRAHRLMGLSFRRQMPISGYIVDFACPLHKLVVEVDGSQHGNAADQEYDRSRTERLQSLGWKVLRVWNDEVLNDIDNVCSGIIRTIGMEHFDAK</sequence>
<dbReference type="SUPFAM" id="SSF52980">
    <property type="entry name" value="Restriction endonuclease-like"/>
    <property type="match status" value="1"/>
</dbReference>
<dbReference type="AlphaFoldDB" id="A0A922NZG8"/>
<feature type="domain" description="DUF559" evidence="1">
    <location>
        <begin position="11"/>
        <end position="116"/>
    </location>
</feature>
<protein>
    <recommendedName>
        <fullName evidence="1">DUF559 domain-containing protein</fullName>
    </recommendedName>
</protein>
<name>A0A922NZG8_9HYPH</name>
<proteinExistence type="predicted"/>
<dbReference type="CDD" id="cd01038">
    <property type="entry name" value="Endonuclease_DUF559"/>
    <property type="match status" value="1"/>
</dbReference>
<evidence type="ECO:0000313" key="3">
    <source>
        <dbReference type="Proteomes" id="UP000052167"/>
    </source>
</evidence>
<keyword evidence="3" id="KW-1185">Reference proteome</keyword>
<comment type="caution">
    <text evidence="2">The sequence shown here is derived from an EMBL/GenBank/DDBJ whole genome shotgun (WGS) entry which is preliminary data.</text>
</comment>
<dbReference type="InterPro" id="IPR007569">
    <property type="entry name" value="DUF559"/>
</dbReference>
<dbReference type="OrthoDB" id="9798754at2"/>
<evidence type="ECO:0000259" key="1">
    <source>
        <dbReference type="Pfam" id="PF04480"/>
    </source>
</evidence>
<dbReference type="PANTHER" id="PTHR38590:SF1">
    <property type="entry name" value="BLL0828 PROTEIN"/>
    <property type="match status" value="1"/>
</dbReference>
<dbReference type="Proteomes" id="UP000052167">
    <property type="component" value="Unassembled WGS sequence"/>
</dbReference>
<dbReference type="EMBL" id="JOKJ01000006">
    <property type="protein sequence ID" value="KEQ09608.1"/>
    <property type="molecule type" value="Genomic_DNA"/>
</dbReference>
<dbReference type="Gene3D" id="3.40.960.10">
    <property type="entry name" value="VSR Endonuclease"/>
    <property type="match status" value="1"/>
</dbReference>
<gene>
    <name evidence="2" type="ORF">GV68_22400</name>
</gene>
<dbReference type="PANTHER" id="PTHR38590">
    <property type="entry name" value="BLL0828 PROTEIN"/>
    <property type="match status" value="1"/>
</dbReference>
<dbReference type="RefSeq" id="WP_037165414.1">
    <property type="nucleotide sequence ID" value="NZ_CAJXID010000004.1"/>
</dbReference>
<organism evidence="2 3">
    <name type="scientific">Pseudorhizobium pelagicum</name>
    <dbReference type="NCBI Taxonomy" id="1509405"/>
    <lineage>
        <taxon>Bacteria</taxon>
        <taxon>Pseudomonadati</taxon>
        <taxon>Pseudomonadota</taxon>
        <taxon>Alphaproteobacteria</taxon>
        <taxon>Hyphomicrobiales</taxon>
        <taxon>Rhizobiaceae</taxon>
        <taxon>Rhizobium/Agrobacterium group</taxon>
        <taxon>Pseudorhizobium</taxon>
    </lineage>
</organism>
<accession>A0A922NZG8</accession>
<evidence type="ECO:0000313" key="2">
    <source>
        <dbReference type="EMBL" id="KEQ09608.1"/>
    </source>
</evidence>